<organism evidence="2 3">
    <name type="scientific">Aquipseudomonas alcaligenes</name>
    <name type="common">Pseudomonas alcaligenes</name>
    <dbReference type="NCBI Taxonomy" id="43263"/>
    <lineage>
        <taxon>Bacteria</taxon>
        <taxon>Pseudomonadati</taxon>
        <taxon>Pseudomonadota</taxon>
        <taxon>Gammaproteobacteria</taxon>
        <taxon>Pseudomonadales</taxon>
        <taxon>Pseudomonadaceae</taxon>
        <taxon>Aquipseudomonas</taxon>
    </lineage>
</organism>
<dbReference type="PROSITE" id="PS51257">
    <property type="entry name" value="PROKAR_LIPOPROTEIN"/>
    <property type="match status" value="1"/>
</dbReference>
<comment type="caution">
    <text evidence="2">The sequence shown here is derived from an EMBL/GenBank/DDBJ whole genome shotgun (WGS) entry which is preliminary data.</text>
</comment>
<feature type="signal peptide" evidence="1">
    <location>
        <begin position="1"/>
        <end position="21"/>
    </location>
</feature>
<dbReference type="Proteomes" id="UP000744555">
    <property type="component" value="Unassembled WGS sequence"/>
</dbReference>
<sequence>MRAEHLLAASLCAAVLSGCTATTTMYSSDSQSVVKINEDAPLVLSNPVQKTYKATSFGQYQFEVTQAGREPMYGLVPLKFNGGYLTADILFFAPALFYNLREVYPLYEFDIEQGVVRYKKNEQDQWMTYKPTAAEAERARNYFQR</sequence>
<evidence type="ECO:0000256" key="1">
    <source>
        <dbReference type="SAM" id="SignalP"/>
    </source>
</evidence>
<evidence type="ECO:0008006" key="4">
    <source>
        <dbReference type="Google" id="ProtNLM"/>
    </source>
</evidence>
<gene>
    <name evidence="2" type="ORF">A9179_06760</name>
</gene>
<evidence type="ECO:0000313" key="2">
    <source>
        <dbReference type="EMBL" id="MBC9249975.1"/>
    </source>
</evidence>
<protein>
    <recommendedName>
        <fullName evidence="4">Lipoprotein</fullName>
    </recommendedName>
</protein>
<keyword evidence="3" id="KW-1185">Reference proteome</keyword>
<feature type="chain" id="PRO_5046815976" description="Lipoprotein" evidence="1">
    <location>
        <begin position="22"/>
        <end position="145"/>
    </location>
</feature>
<name>A0ABR7RZK4_AQUAC</name>
<reference evidence="2 3" key="1">
    <citation type="submission" date="2016-06" db="EMBL/GenBank/DDBJ databases">
        <authorList>
            <person name="Ramos C."/>
            <person name="Pintado A."/>
            <person name="Crespo-Gomez J.I."/>
        </authorList>
    </citation>
    <scope>NUCLEOTIDE SEQUENCE [LARGE SCALE GENOMIC DNA]</scope>
    <source>
        <strain evidence="2 3">AVO110</strain>
    </source>
</reference>
<dbReference type="EMBL" id="LZEU01000001">
    <property type="protein sequence ID" value="MBC9249975.1"/>
    <property type="molecule type" value="Genomic_DNA"/>
</dbReference>
<keyword evidence="1" id="KW-0732">Signal</keyword>
<dbReference type="RefSeq" id="WP_187805086.1">
    <property type="nucleotide sequence ID" value="NZ_LZEU01000001.1"/>
</dbReference>
<evidence type="ECO:0000313" key="3">
    <source>
        <dbReference type="Proteomes" id="UP000744555"/>
    </source>
</evidence>
<accession>A0ABR7RZK4</accession>
<proteinExistence type="predicted"/>